<evidence type="ECO:0000256" key="2">
    <source>
        <dbReference type="ARBA" id="ARBA00008921"/>
    </source>
</evidence>
<evidence type="ECO:0000256" key="9">
    <source>
        <dbReference type="ARBA" id="ARBA00023170"/>
    </source>
</evidence>
<keyword evidence="6 12" id="KW-1133">Transmembrane helix</keyword>
<dbReference type="PANTHER" id="PTHR48423:SF1">
    <property type="entry name" value="INTERLEUKIN-27 RECEPTOR SUBUNIT ALPHA"/>
    <property type="match status" value="1"/>
</dbReference>
<dbReference type="InParanoid" id="A0A6P7M7M8"/>
<organism evidence="15 16">
    <name type="scientific">Betta splendens</name>
    <name type="common">Siamese fighting fish</name>
    <dbReference type="NCBI Taxonomy" id="158456"/>
    <lineage>
        <taxon>Eukaryota</taxon>
        <taxon>Metazoa</taxon>
        <taxon>Chordata</taxon>
        <taxon>Craniata</taxon>
        <taxon>Vertebrata</taxon>
        <taxon>Euteleostomi</taxon>
        <taxon>Actinopterygii</taxon>
        <taxon>Neopterygii</taxon>
        <taxon>Teleostei</taxon>
        <taxon>Neoteleostei</taxon>
        <taxon>Acanthomorphata</taxon>
        <taxon>Anabantaria</taxon>
        <taxon>Anabantiformes</taxon>
        <taxon>Anabantoidei</taxon>
        <taxon>Osphronemidae</taxon>
        <taxon>Betta</taxon>
    </lineage>
</organism>
<comment type="subcellular location">
    <subcellularLocation>
        <location evidence="1">Membrane</location>
        <topology evidence="1">Single-pass type I membrane protein</topology>
    </subcellularLocation>
</comment>
<evidence type="ECO:0000256" key="12">
    <source>
        <dbReference type="SAM" id="Phobius"/>
    </source>
</evidence>
<keyword evidence="15" id="KW-1185">Reference proteome</keyword>
<dbReference type="CDD" id="cd00063">
    <property type="entry name" value="FN3"/>
    <property type="match status" value="2"/>
</dbReference>
<comment type="similarity">
    <text evidence="2">Belongs to the type I cytokine receptor family. Type 2 subfamily.</text>
</comment>
<feature type="compositionally biased region" description="Acidic residues" evidence="11">
    <location>
        <begin position="744"/>
        <end position="754"/>
    </location>
</feature>
<feature type="transmembrane region" description="Helical" evidence="12">
    <location>
        <begin position="589"/>
        <end position="611"/>
    </location>
</feature>
<feature type="domain" description="Fibronectin type-III" evidence="14">
    <location>
        <begin position="494"/>
        <end position="587"/>
    </location>
</feature>
<dbReference type="FunCoup" id="A0A6P7M7M8">
    <property type="interactions" value="846"/>
</dbReference>
<feature type="chain" id="PRO_5028370367" evidence="13">
    <location>
        <begin position="22"/>
        <end position="783"/>
    </location>
</feature>
<evidence type="ECO:0000313" key="16">
    <source>
        <dbReference type="RefSeq" id="XP_029002024.1"/>
    </source>
</evidence>
<dbReference type="KEGG" id="bspl:114853155"/>
<evidence type="ECO:0000256" key="7">
    <source>
        <dbReference type="ARBA" id="ARBA00023136"/>
    </source>
</evidence>
<dbReference type="InterPro" id="IPR036116">
    <property type="entry name" value="FN3_sf"/>
</dbReference>
<feature type="region of interest" description="Disordered" evidence="11">
    <location>
        <begin position="735"/>
        <end position="754"/>
    </location>
</feature>
<proteinExistence type="inferred from homology"/>
<feature type="signal peptide" evidence="13">
    <location>
        <begin position="1"/>
        <end position="21"/>
    </location>
</feature>
<dbReference type="SMART" id="SM00060">
    <property type="entry name" value="FN3"/>
    <property type="match status" value="4"/>
</dbReference>
<evidence type="ECO:0000256" key="1">
    <source>
        <dbReference type="ARBA" id="ARBA00004479"/>
    </source>
</evidence>
<dbReference type="GeneID" id="114853155"/>
<reference evidence="16" key="1">
    <citation type="submission" date="2025-08" db="UniProtKB">
        <authorList>
            <consortium name="RefSeq"/>
        </authorList>
    </citation>
    <scope>IDENTIFICATION</scope>
</reference>
<evidence type="ECO:0000256" key="3">
    <source>
        <dbReference type="ARBA" id="ARBA00022692"/>
    </source>
</evidence>
<evidence type="ECO:0000259" key="14">
    <source>
        <dbReference type="PROSITE" id="PS50853"/>
    </source>
</evidence>
<evidence type="ECO:0000313" key="15">
    <source>
        <dbReference type="Proteomes" id="UP000515150"/>
    </source>
</evidence>
<protein>
    <submittedName>
        <fullName evidence="16">Interleukin-12 receptor subunit beta-2</fullName>
    </submittedName>
</protein>
<dbReference type="GO" id="GO:0004896">
    <property type="term" value="F:cytokine receptor activity"/>
    <property type="evidence" value="ECO:0007669"/>
    <property type="project" value="InterPro"/>
</dbReference>
<dbReference type="OrthoDB" id="10005435at2759"/>
<name>A0A6P7M7M8_BETSP</name>
<evidence type="ECO:0000256" key="13">
    <source>
        <dbReference type="SAM" id="SignalP"/>
    </source>
</evidence>
<evidence type="ECO:0000256" key="11">
    <source>
        <dbReference type="SAM" id="MobiDB-lite"/>
    </source>
</evidence>
<keyword evidence="7 12" id="KW-0472">Membrane</keyword>
<dbReference type="CTD" id="3595"/>
<accession>A0A6P7M7M8</accession>
<keyword evidence="8" id="KW-1015">Disulfide bond</keyword>
<dbReference type="PROSITE" id="PS50853">
    <property type="entry name" value="FN3"/>
    <property type="match status" value="3"/>
</dbReference>
<dbReference type="RefSeq" id="XP_029002024.1">
    <property type="nucleotide sequence ID" value="XM_029146191.3"/>
</dbReference>
<gene>
    <name evidence="16" type="primary">il12rb2</name>
</gene>
<dbReference type="Proteomes" id="UP000515150">
    <property type="component" value="Chromosome 4"/>
</dbReference>
<dbReference type="InterPro" id="IPR052672">
    <property type="entry name" value="Type1_Cytokine_Rcpt_Type2"/>
</dbReference>
<dbReference type="PROSITE" id="PS01353">
    <property type="entry name" value="HEMATOPO_REC_L_F2"/>
    <property type="match status" value="1"/>
</dbReference>
<keyword evidence="4 13" id="KW-0732">Signal</keyword>
<dbReference type="InterPro" id="IPR003961">
    <property type="entry name" value="FN3_dom"/>
</dbReference>
<feature type="domain" description="Fibronectin type-III" evidence="14">
    <location>
        <begin position="400"/>
        <end position="492"/>
    </location>
</feature>
<keyword evidence="5" id="KW-0677">Repeat</keyword>
<evidence type="ECO:0000256" key="6">
    <source>
        <dbReference type="ARBA" id="ARBA00022989"/>
    </source>
</evidence>
<dbReference type="InterPro" id="IPR013783">
    <property type="entry name" value="Ig-like_fold"/>
</dbReference>
<evidence type="ECO:0000256" key="10">
    <source>
        <dbReference type="ARBA" id="ARBA00023180"/>
    </source>
</evidence>
<dbReference type="AlphaFoldDB" id="A0A6P7M7M8"/>
<keyword evidence="3 12" id="KW-0812">Transmembrane</keyword>
<evidence type="ECO:0000256" key="8">
    <source>
        <dbReference type="ARBA" id="ARBA00023157"/>
    </source>
</evidence>
<keyword evidence="10" id="KW-0325">Glycoprotein</keyword>
<dbReference type="SUPFAM" id="SSF49265">
    <property type="entry name" value="Fibronectin type III"/>
    <property type="match status" value="3"/>
</dbReference>
<dbReference type="Gene3D" id="2.60.40.10">
    <property type="entry name" value="Immunoglobulins"/>
    <property type="match status" value="5"/>
</dbReference>
<dbReference type="PANTHER" id="PTHR48423">
    <property type="entry name" value="INTERLEUKIN-27 RECEPTOR SUBUNIT ALPHA"/>
    <property type="match status" value="1"/>
</dbReference>
<keyword evidence="9 16" id="KW-0675">Receptor</keyword>
<evidence type="ECO:0000256" key="5">
    <source>
        <dbReference type="ARBA" id="ARBA00022737"/>
    </source>
</evidence>
<evidence type="ECO:0000256" key="4">
    <source>
        <dbReference type="ARBA" id="ARBA00022729"/>
    </source>
</evidence>
<dbReference type="InterPro" id="IPR003529">
    <property type="entry name" value="Hematopoietin_rcpt_Gp130_CS"/>
</dbReference>
<dbReference type="GO" id="GO:0005886">
    <property type="term" value="C:plasma membrane"/>
    <property type="evidence" value="ECO:0007669"/>
    <property type="project" value="UniProtKB-ARBA"/>
</dbReference>
<sequence>MSQTCAIFAVVLLLAVQLCAGEKSCSLWSSAGPVVPLRSTFIVYCSFNCNCKGSMSSGHPPAAQSHSTLNSTTIYFRVVNITKNRTYSCHCNCSPALDPCGMDISAGHLPDRPKNVSCTFKVKDNESGDVFCTWNTGRDTLLGNSSTLWIRTVSGNGTDELRLTRKGTDSPSGSFPLSTSVQLISVRVHVQNPLGSAESSTINYTLRDIVMPSSPDLVQVDCLSRRCSVAVKQPVRTEHLEIQYTAGQTWTTYTQQVAPMSSVWSISSLEPYRLYHFKARSKFATGLWSEWSSTVTSWTEEETPAEELDVWFSEHASDHSSLRVYWKEPHISVSRGKITGYQLKACAPDCGRYFIANVSADVRNYSVPFCPNCKVTVWARNSKGLSPPASVTARYTEAQPPQNVRVTRGERGVAIYWTKPVTAPLPVAYLVEWYPAGHKMEELRWVRLSGNDRHVVITDMKAFECYQGAVFVFYSDNSASSTTFTGVATQESAPTAGPQVEYIYTGKENRVTWTELPRGQRMGCITKYTIYLEGSGEHKKTYSVPASERGYVIQGLSPDSYSVWVTASTAAAEGPAGQKDRFFVQKSQISLLLVCGVVSAVLLFVVCLCQCSAVKQRFWMFFQCLILDVVPDPANSKWAKECTQEKGKMNLQMQSNSSSREEEEPILVNVEELPKHMSGSVSSQYPAQTCQSPDVEPATLLYPVTTYITSLSHNSDSSDHTHTSMDTNTTVGYISNQEPGNIHEEEEDEDEEFPEELRFFPSPVFLEQLNFGGKLTLDSVKIS</sequence>
<feature type="domain" description="Fibronectin type-III" evidence="14">
    <location>
        <begin position="211"/>
        <end position="302"/>
    </location>
</feature>